<dbReference type="EMBL" id="UZAH01028977">
    <property type="protein sequence ID" value="VDP03512.1"/>
    <property type="molecule type" value="Genomic_DNA"/>
</dbReference>
<evidence type="ECO:0000313" key="3">
    <source>
        <dbReference type="WBParaSite" id="HPBE_0001566701-mRNA-1"/>
    </source>
</evidence>
<accession>A0A3P7ZSR5</accession>
<evidence type="ECO:0000313" key="1">
    <source>
        <dbReference type="EMBL" id="VDP03512.1"/>
    </source>
</evidence>
<protein>
    <submittedName>
        <fullName evidence="1 3">Uncharacterized protein</fullName>
    </submittedName>
</protein>
<dbReference type="Proteomes" id="UP000050761">
    <property type="component" value="Unassembled WGS sequence"/>
</dbReference>
<proteinExistence type="predicted"/>
<reference evidence="3" key="2">
    <citation type="submission" date="2019-09" db="UniProtKB">
        <authorList>
            <consortium name="WormBaseParasite"/>
        </authorList>
    </citation>
    <scope>IDENTIFICATION</scope>
</reference>
<dbReference type="WBParaSite" id="HPBE_0001566701-mRNA-1">
    <property type="protein sequence ID" value="HPBE_0001566701-mRNA-1"/>
    <property type="gene ID" value="HPBE_0001566701"/>
</dbReference>
<dbReference type="AlphaFoldDB" id="A0A183G2U8"/>
<name>A0A183G2U8_HELPZ</name>
<gene>
    <name evidence="1" type="ORF">HPBE_LOCUS15666</name>
</gene>
<keyword evidence="2" id="KW-1185">Reference proteome</keyword>
<reference evidence="1 2" key="1">
    <citation type="submission" date="2018-11" db="EMBL/GenBank/DDBJ databases">
        <authorList>
            <consortium name="Pathogen Informatics"/>
        </authorList>
    </citation>
    <scope>NUCLEOTIDE SEQUENCE [LARGE SCALE GENOMIC DNA]</scope>
</reference>
<organism evidence="2 3">
    <name type="scientific">Heligmosomoides polygyrus</name>
    <name type="common">Parasitic roundworm</name>
    <dbReference type="NCBI Taxonomy" id="6339"/>
    <lineage>
        <taxon>Eukaryota</taxon>
        <taxon>Metazoa</taxon>
        <taxon>Ecdysozoa</taxon>
        <taxon>Nematoda</taxon>
        <taxon>Chromadorea</taxon>
        <taxon>Rhabditida</taxon>
        <taxon>Rhabditina</taxon>
        <taxon>Rhabditomorpha</taxon>
        <taxon>Strongyloidea</taxon>
        <taxon>Heligmosomidae</taxon>
        <taxon>Heligmosomoides</taxon>
    </lineage>
</organism>
<sequence>MSDNKEKNWRLEALESDCQKKYTASIENLTTDVYLGQIVGSERDSRPLDKSWKQRSARDGSAAITVRLSSTCPSLYHAHCF</sequence>
<evidence type="ECO:0000313" key="2">
    <source>
        <dbReference type="Proteomes" id="UP000050761"/>
    </source>
</evidence>
<accession>A0A183G2U8</accession>